<feature type="region of interest" description="Disordered" evidence="1">
    <location>
        <begin position="18"/>
        <end position="40"/>
    </location>
</feature>
<evidence type="ECO:0000313" key="3">
    <source>
        <dbReference type="RefSeq" id="XP_033170838.1"/>
    </source>
</evidence>
<dbReference type="Proteomes" id="UP000515162">
    <property type="component" value="Chromosome X"/>
</dbReference>
<feature type="compositionally biased region" description="Basic residues" evidence="1">
    <location>
        <begin position="23"/>
        <end position="32"/>
    </location>
</feature>
<dbReference type="RefSeq" id="XP_033170838.1">
    <property type="nucleotide sequence ID" value="XM_033314947.1"/>
</dbReference>
<keyword evidence="2" id="KW-1185">Reference proteome</keyword>
<reference evidence="3" key="1">
    <citation type="submission" date="2025-08" db="UniProtKB">
        <authorList>
            <consortium name="RefSeq"/>
        </authorList>
    </citation>
    <scope>IDENTIFICATION</scope>
    <source>
        <strain evidence="3">Mau12</strain>
        <tissue evidence="3">Whole Body</tissue>
    </source>
</reference>
<evidence type="ECO:0000256" key="1">
    <source>
        <dbReference type="SAM" id="MobiDB-lite"/>
    </source>
</evidence>
<organism evidence="2 3">
    <name type="scientific">Drosophila mauritiana</name>
    <name type="common">Fruit fly</name>
    <dbReference type="NCBI Taxonomy" id="7226"/>
    <lineage>
        <taxon>Eukaryota</taxon>
        <taxon>Metazoa</taxon>
        <taxon>Ecdysozoa</taxon>
        <taxon>Arthropoda</taxon>
        <taxon>Hexapoda</taxon>
        <taxon>Insecta</taxon>
        <taxon>Pterygota</taxon>
        <taxon>Neoptera</taxon>
        <taxon>Endopterygota</taxon>
        <taxon>Diptera</taxon>
        <taxon>Brachycera</taxon>
        <taxon>Muscomorpha</taxon>
        <taxon>Ephydroidea</taxon>
        <taxon>Drosophilidae</taxon>
        <taxon>Drosophila</taxon>
        <taxon>Sophophora</taxon>
    </lineage>
</organism>
<proteinExistence type="predicted"/>
<dbReference type="GeneID" id="117147869"/>
<gene>
    <name evidence="3" type="primary">LOC117147869</name>
</gene>
<evidence type="ECO:0000313" key="2">
    <source>
        <dbReference type="Proteomes" id="UP000515162"/>
    </source>
</evidence>
<accession>A0A6P8KP72</accession>
<sequence>MNNMIIFKKLRNRVVPYSPPARLNRRNNRNRVRNAPAPQRNNSVQVEATLGEIAPTMAEVTVHVLAEADPNMEMEVMDEVDPNTEFGVMGEAYPLAEVEVLAEADPNMEVEVMAEVNPLAEVEVLAEDDPNTVVDVLAEAGPMAEAEIEVMEEADLNTNTEDDDMAEVEMMGLRFLPRLTLRWMLKLWLSLIPKLTMTLKRDREGRADR</sequence>
<dbReference type="AlphaFoldDB" id="A0A6P8KP72"/>
<name>A0A6P8KP72_DROMA</name>
<protein>
    <submittedName>
        <fullName evidence="3">Magnetosome-associated protein MamJ-like</fullName>
    </submittedName>
</protein>